<protein>
    <submittedName>
        <fullName evidence="4">IMPACT family protein</fullName>
    </submittedName>
</protein>
<dbReference type="Proteomes" id="UP000078368">
    <property type="component" value="Unassembled WGS sequence"/>
</dbReference>
<sequence length="220" mass="23019">MSDFLLTPSARLSHEIEVKKSRFLTLVARVSTPAEAREVVNERKAAMPDARHHCAAFVVSAGDAQPVSHSSDDGEPSGTAGRPMLDVLAGSRLVDVVAVVTRYFGGTLLGTGGLVRAYSDSVRECLEGAPVVVRDRVPAWSAALPHADAGRYLSELAGIGASVEPEYEAVGVRVVVAHPDADAVASLFARLSSGSIRPKPEGTRTIEAPAGAIRNGSAKR</sequence>
<feature type="domain" description="Impact N-terminal" evidence="3">
    <location>
        <begin position="19"/>
        <end position="126"/>
    </location>
</feature>
<dbReference type="RefSeq" id="WP_064232002.1">
    <property type="nucleotide sequence ID" value="NZ_LVZK01000003.1"/>
</dbReference>
<dbReference type="InterPro" id="IPR020569">
    <property type="entry name" value="UPF0029_Impact_CS"/>
</dbReference>
<dbReference type="PANTHER" id="PTHR16301:SF20">
    <property type="entry name" value="IMPACT FAMILY MEMBER YIGZ"/>
    <property type="match status" value="1"/>
</dbReference>
<proteinExistence type="inferred from homology"/>
<dbReference type="InterPro" id="IPR020568">
    <property type="entry name" value="Ribosomal_Su5_D2-typ_SF"/>
</dbReference>
<gene>
    <name evidence="4" type="ORF">A4H34_10065</name>
</gene>
<dbReference type="InterPro" id="IPR001498">
    <property type="entry name" value="Impact_N"/>
</dbReference>
<reference evidence="4 5" key="1">
    <citation type="submission" date="2016-04" db="EMBL/GenBank/DDBJ databases">
        <title>Peptidophaga gingivicola gen. nov., sp. nov., isolated from human subgingival plaque.</title>
        <authorList>
            <person name="Beall C.J."/>
            <person name="Mokrzan E.M."/>
            <person name="Griffen A.L."/>
            <person name="Leys E.J."/>
        </authorList>
    </citation>
    <scope>NUCLEOTIDE SEQUENCE [LARGE SCALE GENOMIC DNA]</scope>
    <source>
        <strain evidence="4 5">BA112</strain>
    </source>
</reference>
<dbReference type="OrthoDB" id="9813771at2"/>
<dbReference type="Pfam" id="PF01205">
    <property type="entry name" value="Impact_N"/>
    <property type="match status" value="1"/>
</dbReference>
<evidence type="ECO:0000313" key="5">
    <source>
        <dbReference type="Proteomes" id="UP000078368"/>
    </source>
</evidence>
<keyword evidence="5" id="KW-1185">Reference proteome</keyword>
<dbReference type="InterPro" id="IPR023582">
    <property type="entry name" value="Impact"/>
</dbReference>
<dbReference type="GO" id="GO:0006446">
    <property type="term" value="P:regulation of translational initiation"/>
    <property type="evidence" value="ECO:0007669"/>
    <property type="project" value="TreeGrafter"/>
</dbReference>
<feature type="region of interest" description="Disordered" evidence="2">
    <location>
        <begin position="63"/>
        <end position="82"/>
    </location>
</feature>
<dbReference type="GO" id="GO:0005737">
    <property type="term" value="C:cytoplasm"/>
    <property type="evidence" value="ECO:0007669"/>
    <property type="project" value="TreeGrafter"/>
</dbReference>
<feature type="region of interest" description="Disordered" evidence="2">
    <location>
        <begin position="198"/>
        <end position="220"/>
    </location>
</feature>
<dbReference type="SUPFAM" id="SSF54211">
    <property type="entry name" value="Ribosomal protein S5 domain 2-like"/>
    <property type="match status" value="1"/>
</dbReference>
<accession>A0A179B2G9</accession>
<dbReference type="PANTHER" id="PTHR16301">
    <property type="entry name" value="IMPACT-RELATED"/>
    <property type="match status" value="1"/>
</dbReference>
<dbReference type="PROSITE" id="PS00910">
    <property type="entry name" value="UPF0029"/>
    <property type="match status" value="1"/>
</dbReference>
<comment type="caution">
    <text evidence="4">The sequence shown here is derived from an EMBL/GenBank/DDBJ whole genome shotgun (WGS) entry which is preliminary data.</text>
</comment>
<dbReference type="EMBL" id="LVZK01000003">
    <property type="protein sequence ID" value="OAP85423.1"/>
    <property type="molecule type" value="Genomic_DNA"/>
</dbReference>
<evidence type="ECO:0000313" key="4">
    <source>
        <dbReference type="EMBL" id="OAP85423.1"/>
    </source>
</evidence>
<evidence type="ECO:0000256" key="2">
    <source>
        <dbReference type="SAM" id="MobiDB-lite"/>
    </source>
</evidence>
<dbReference type="InterPro" id="IPR036956">
    <property type="entry name" value="Impact_N_sf"/>
</dbReference>
<evidence type="ECO:0000256" key="1">
    <source>
        <dbReference type="ARBA" id="ARBA00007665"/>
    </source>
</evidence>
<dbReference type="STRING" id="1823756.A4H34_10065"/>
<comment type="similarity">
    <text evidence="1">Belongs to the IMPACT family.</text>
</comment>
<dbReference type="Gene3D" id="3.30.230.30">
    <property type="entry name" value="Impact, N-terminal domain"/>
    <property type="match status" value="1"/>
</dbReference>
<evidence type="ECO:0000259" key="3">
    <source>
        <dbReference type="Pfam" id="PF01205"/>
    </source>
</evidence>
<organism evidence="4 5">
    <name type="scientific">Peptidiphaga gingivicola</name>
    <dbReference type="NCBI Taxonomy" id="2741497"/>
    <lineage>
        <taxon>Bacteria</taxon>
        <taxon>Bacillati</taxon>
        <taxon>Actinomycetota</taxon>
        <taxon>Actinomycetes</taxon>
        <taxon>Actinomycetales</taxon>
        <taxon>Actinomycetaceae</taxon>
        <taxon>Peptidiphaga</taxon>
    </lineage>
</organism>
<name>A0A179B2G9_9ACTO</name>
<dbReference type="AlphaFoldDB" id="A0A179B2G9"/>